<dbReference type="Gene3D" id="1.20.58.530">
    <property type="match status" value="1"/>
</dbReference>
<name>A0A1V9WXY6_9ACAR</name>
<dbReference type="InterPro" id="IPR027417">
    <property type="entry name" value="P-loop_NTPase"/>
</dbReference>
<comment type="caution">
    <text evidence="7">Lacks conserved residue(s) required for the propagation of feature annotation.</text>
</comment>
<evidence type="ECO:0000256" key="5">
    <source>
        <dbReference type="ARBA" id="ARBA00023175"/>
    </source>
</evidence>
<dbReference type="FunFam" id="1.10.10.820:FF:000001">
    <property type="entry name" value="Myosin heavy chain"/>
    <property type="match status" value="1"/>
</dbReference>
<feature type="non-terminal residue" evidence="9">
    <location>
        <position position="531"/>
    </location>
</feature>
<evidence type="ECO:0000256" key="3">
    <source>
        <dbReference type="ARBA" id="ARBA00022840"/>
    </source>
</evidence>
<dbReference type="PANTHER" id="PTHR13140:SF561">
    <property type="entry name" value="MIP31562P1"/>
    <property type="match status" value="1"/>
</dbReference>
<dbReference type="Proteomes" id="UP000192247">
    <property type="component" value="Unassembled WGS sequence"/>
</dbReference>
<keyword evidence="10" id="KW-1185">Reference proteome</keyword>
<dbReference type="PANTHER" id="PTHR13140">
    <property type="entry name" value="MYOSIN"/>
    <property type="match status" value="1"/>
</dbReference>
<evidence type="ECO:0000256" key="4">
    <source>
        <dbReference type="ARBA" id="ARBA00023123"/>
    </source>
</evidence>
<dbReference type="GO" id="GO:0009888">
    <property type="term" value="P:tissue development"/>
    <property type="evidence" value="ECO:0007669"/>
    <property type="project" value="UniProtKB-ARBA"/>
</dbReference>
<feature type="domain" description="Myosin motor" evidence="8">
    <location>
        <begin position="6"/>
        <end position="531"/>
    </location>
</feature>
<dbReference type="EMBL" id="MNPL01033648">
    <property type="protein sequence ID" value="OQR66120.1"/>
    <property type="molecule type" value="Genomic_DNA"/>
</dbReference>
<dbReference type="GO" id="GO:0016020">
    <property type="term" value="C:membrane"/>
    <property type="evidence" value="ECO:0007669"/>
    <property type="project" value="TreeGrafter"/>
</dbReference>
<dbReference type="SMART" id="SM00242">
    <property type="entry name" value="MYSc"/>
    <property type="match status" value="1"/>
</dbReference>
<dbReference type="InParanoid" id="A0A1V9WXY6"/>
<dbReference type="AlphaFoldDB" id="A0A1V9WXY6"/>
<keyword evidence="4 7" id="KW-0518">Myosin</keyword>
<keyword evidence="3" id="KW-0067">ATP-binding</keyword>
<dbReference type="PROSITE" id="PS51456">
    <property type="entry name" value="MYOSIN_MOTOR"/>
    <property type="match status" value="1"/>
</dbReference>
<dbReference type="Gene3D" id="1.20.120.720">
    <property type="entry name" value="Myosin VI head, motor domain, U50 subdomain"/>
    <property type="match status" value="1"/>
</dbReference>
<comment type="similarity">
    <text evidence="1 7">Belongs to the TRAFAC class myosin-kinesin ATPase superfamily. Myosin family.</text>
</comment>
<dbReference type="PRINTS" id="PR00193">
    <property type="entry name" value="MYOSINHEAVY"/>
</dbReference>
<organism evidence="9 10">
    <name type="scientific">Tropilaelaps mercedesae</name>
    <dbReference type="NCBI Taxonomy" id="418985"/>
    <lineage>
        <taxon>Eukaryota</taxon>
        <taxon>Metazoa</taxon>
        <taxon>Ecdysozoa</taxon>
        <taxon>Arthropoda</taxon>
        <taxon>Chelicerata</taxon>
        <taxon>Arachnida</taxon>
        <taxon>Acari</taxon>
        <taxon>Parasitiformes</taxon>
        <taxon>Mesostigmata</taxon>
        <taxon>Gamasina</taxon>
        <taxon>Dermanyssoidea</taxon>
        <taxon>Laelapidae</taxon>
        <taxon>Tropilaelaps</taxon>
    </lineage>
</organism>
<evidence type="ECO:0000313" key="10">
    <source>
        <dbReference type="Proteomes" id="UP000192247"/>
    </source>
</evidence>
<dbReference type="GO" id="GO:0000146">
    <property type="term" value="F:microfilament motor activity"/>
    <property type="evidence" value="ECO:0007669"/>
    <property type="project" value="TreeGrafter"/>
</dbReference>
<evidence type="ECO:0000313" key="9">
    <source>
        <dbReference type="EMBL" id="OQR66120.1"/>
    </source>
</evidence>
<evidence type="ECO:0000256" key="6">
    <source>
        <dbReference type="ARBA" id="ARBA00023203"/>
    </source>
</evidence>
<protein>
    <submittedName>
        <fullName evidence="9">Myosin-VIIa-like</fullName>
    </submittedName>
</protein>
<dbReference type="GO" id="GO:0048731">
    <property type="term" value="P:system development"/>
    <property type="evidence" value="ECO:0007669"/>
    <property type="project" value="UniProtKB-ARBA"/>
</dbReference>
<dbReference type="SUPFAM" id="SSF52540">
    <property type="entry name" value="P-loop containing nucleoside triphosphate hydrolases"/>
    <property type="match status" value="1"/>
</dbReference>
<sequence>MGDAADGCPDMILLAEISEATINENLRVRYERDHIYTYTGTILVAVNPYKELHIYDESYVQKYAANKMSQLEPHVYAVAQAAYYELQGQGSSWIQQQILEANTILEAFGNAKTVRNDNSSRFGKFIQVCFDQRYEIKGCMVQDYLLEQSRITLVSPLERNYHVFYQLVAAGRASNEFAQQFMLDECSRYKYLSQGVEKIEGVDDANMFDALRLALSVLGIGQDMMDGMFSTLSAILWLGNVEFCESGGEDEGSRLSSDDEETLVKVANLLGLELTQLRYIILHRQIIVRGNVTEIPFKLTEAQQNRHAIAKALYSRCFAWVIDFINRCTSPKTNQEQENSTLGKDSRFLGVLDIFGFEDFGGEKNSFEQLCINYTNEKLHKFFNHYVFSLEQQTYQQEGIKYKHIDFVDNSLCLELIEKPPKGILRLLVEECRMPKGSDQSFVSKLHGELADNAYYVKGEDRRRWENEFGIRHYAGSVMYAAHGFLEKNKDAQVDALFELMFKASNAFVKDLVRFRDLVEITMQRSNENHP</sequence>
<dbReference type="InterPro" id="IPR001609">
    <property type="entry name" value="Myosin_head_motor_dom-like"/>
</dbReference>
<evidence type="ECO:0000256" key="7">
    <source>
        <dbReference type="PROSITE-ProRule" id="PRU00782"/>
    </source>
</evidence>
<evidence type="ECO:0000256" key="1">
    <source>
        <dbReference type="ARBA" id="ARBA00008314"/>
    </source>
</evidence>
<dbReference type="GO" id="GO:0005737">
    <property type="term" value="C:cytoplasm"/>
    <property type="evidence" value="ECO:0007669"/>
    <property type="project" value="TreeGrafter"/>
</dbReference>
<dbReference type="GO" id="GO:0051015">
    <property type="term" value="F:actin filament binding"/>
    <property type="evidence" value="ECO:0007669"/>
    <property type="project" value="TreeGrafter"/>
</dbReference>
<keyword evidence="6 7" id="KW-0009">Actin-binding</keyword>
<dbReference type="Pfam" id="PF00063">
    <property type="entry name" value="Myosin_head"/>
    <property type="match status" value="2"/>
</dbReference>
<dbReference type="GO" id="GO:0048513">
    <property type="term" value="P:animal organ development"/>
    <property type="evidence" value="ECO:0007669"/>
    <property type="project" value="UniProtKB-ARBA"/>
</dbReference>
<dbReference type="GO" id="GO:0016459">
    <property type="term" value="C:myosin complex"/>
    <property type="evidence" value="ECO:0007669"/>
    <property type="project" value="UniProtKB-KW"/>
</dbReference>
<dbReference type="OrthoDB" id="6108017at2759"/>
<evidence type="ECO:0000256" key="2">
    <source>
        <dbReference type="ARBA" id="ARBA00022741"/>
    </source>
</evidence>
<reference evidence="9 10" key="1">
    <citation type="journal article" date="2017" name="Gigascience">
        <title>Draft genome of the honey bee ectoparasitic mite, Tropilaelaps mercedesae, is shaped by the parasitic life history.</title>
        <authorList>
            <person name="Dong X."/>
            <person name="Armstrong S.D."/>
            <person name="Xia D."/>
            <person name="Makepeace B.L."/>
            <person name="Darby A.C."/>
            <person name="Kadowaki T."/>
        </authorList>
    </citation>
    <scope>NUCLEOTIDE SEQUENCE [LARGE SCALE GENOMIC DNA]</scope>
    <source>
        <strain evidence="9">Wuxi-XJTLU</strain>
    </source>
</reference>
<dbReference type="STRING" id="418985.A0A1V9WXY6"/>
<dbReference type="Gene3D" id="3.40.850.10">
    <property type="entry name" value="Kinesin motor domain"/>
    <property type="match status" value="2"/>
</dbReference>
<gene>
    <name evidence="9" type="ORF">BIW11_14361</name>
</gene>
<keyword evidence="5" id="KW-0505">Motor protein</keyword>
<comment type="caution">
    <text evidence="9">The sequence shown here is derived from an EMBL/GenBank/DDBJ whole genome shotgun (WGS) entry which is preliminary data.</text>
</comment>
<dbReference type="GO" id="GO:0005524">
    <property type="term" value="F:ATP binding"/>
    <property type="evidence" value="ECO:0007669"/>
    <property type="project" value="UniProtKB-KW"/>
</dbReference>
<dbReference type="InterPro" id="IPR036961">
    <property type="entry name" value="Kinesin_motor_dom_sf"/>
</dbReference>
<dbReference type="Gene3D" id="1.10.10.820">
    <property type="match status" value="1"/>
</dbReference>
<proteinExistence type="inferred from homology"/>
<keyword evidence="2" id="KW-0547">Nucleotide-binding</keyword>
<accession>A0A1V9WXY6</accession>
<evidence type="ECO:0000259" key="8">
    <source>
        <dbReference type="PROSITE" id="PS51456"/>
    </source>
</evidence>
<dbReference type="GO" id="GO:0007015">
    <property type="term" value="P:actin filament organization"/>
    <property type="evidence" value="ECO:0007669"/>
    <property type="project" value="TreeGrafter"/>
</dbReference>